<accession>A0A7K4HQG4</accession>
<evidence type="ECO:0000313" key="1">
    <source>
        <dbReference type="EMBL" id="NVO67486.1"/>
    </source>
</evidence>
<keyword evidence="2" id="KW-1185">Reference proteome</keyword>
<name>A0A7K4HQG4_9EURY</name>
<organism evidence="1 2">
    <name type="scientific">Methanofollis tationis</name>
    <dbReference type="NCBI Taxonomy" id="81417"/>
    <lineage>
        <taxon>Archaea</taxon>
        <taxon>Methanobacteriati</taxon>
        <taxon>Methanobacteriota</taxon>
        <taxon>Stenosarchaea group</taxon>
        <taxon>Methanomicrobia</taxon>
        <taxon>Methanomicrobiales</taxon>
        <taxon>Methanomicrobiaceae</taxon>
        <taxon>Methanofollis</taxon>
    </lineage>
</organism>
<sequence>MLDLLALILTVAGLCLFETIRSIDNAIINAEVLGTMGSGRAGDHLRHRRVVPVQIGQVCAVYGAASWGLRSGTAN</sequence>
<comment type="caution">
    <text evidence="1">The sequence shown here is derived from an EMBL/GenBank/DDBJ whole genome shotgun (WGS) entry which is preliminary data.</text>
</comment>
<dbReference type="EMBL" id="JABXWR010000001">
    <property type="protein sequence ID" value="NVO67486.1"/>
    <property type="molecule type" value="Genomic_DNA"/>
</dbReference>
<gene>
    <name evidence="1" type="ORF">HWN36_09255</name>
</gene>
<protein>
    <submittedName>
        <fullName evidence="1">Uncharacterized protein</fullName>
    </submittedName>
</protein>
<reference evidence="1 2" key="1">
    <citation type="submission" date="2020-06" db="EMBL/GenBank/DDBJ databases">
        <title>Methanofollis fontis sp. nov., a methanogen isolated from marine sediments near a cold seep at Four-Way Closure Ridge offshore southwestern Taiwan.</title>
        <authorList>
            <person name="Chen S.-C."/>
            <person name="Teng N.-H."/>
            <person name="Lin Y.-S."/>
            <person name="Lai M.-C."/>
            <person name="Chen H.-H."/>
            <person name="Wang C.-C."/>
        </authorList>
    </citation>
    <scope>NUCLEOTIDE SEQUENCE [LARGE SCALE GENOMIC DNA]</scope>
    <source>
        <strain evidence="1 2">DSM 2702</strain>
    </source>
</reference>
<dbReference type="Proteomes" id="UP000570823">
    <property type="component" value="Unassembled WGS sequence"/>
</dbReference>
<dbReference type="OrthoDB" id="146137at2157"/>
<dbReference type="AlphaFoldDB" id="A0A7K4HQG4"/>
<proteinExistence type="predicted"/>
<dbReference type="RefSeq" id="WP_176787293.1">
    <property type="nucleotide sequence ID" value="NZ_JABXWR010000001.1"/>
</dbReference>
<evidence type="ECO:0000313" key="2">
    <source>
        <dbReference type="Proteomes" id="UP000570823"/>
    </source>
</evidence>